<gene>
    <name evidence="1" type="ORF">SAMN06296058_3091</name>
</gene>
<dbReference type="AlphaFoldDB" id="A0A1T5LUH2"/>
<reference evidence="1 2" key="1">
    <citation type="submission" date="2017-02" db="EMBL/GenBank/DDBJ databases">
        <authorList>
            <person name="Peterson S.W."/>
        </authorList>
    </citation>
    <scope>NUCLEOTIDE SEQUENCE [LARGE SCALE GENOMIC DNA]</scope>
    <source>
        <strain evidence="1 2">P15</strain>
    </source>
</reference>
<protein>
    <recommendedName>
        <fullName evidence="3">Nucleotidyltransferase domain-containing protein</fullName>
    </recommendedName>
</protein>
<accession>A0A1T5LUH2</accession>
<dbReference type="Proteomes" id="UP000190341">
    <property type="component" value="Unassembled WGS sequence"/>
</dbReference>
<keyword evidence="2" id="KW-1185">Reference proteome</keyword>
<organism evidence="1 2">
    <name type="scientific">Pseudoxanthomonas indica</name>
    <dbReference type="NCBI Taxonomy" id="428993"/>
    <lineage>
        <taxon>Bacteria</taxon>
        <taxon>Pseudomonadati</taxon>
        <taxon>Pseudomonadota</taxon>
        <taxon>Gammaproteobacteria</taxon>
        <taxon>Lysobacterales</taxon>
        <taxon>Lysobacteraceae</taxon>
        <taxon>Pseudoxanthomonas</taxon>
    </lineage>
</organism>
<dbReference type="STRING" id="428993.SAMN06296058_3091"/>
<sequence>MSAEESLKKHADLSSRKALASARLETVKHAFQSDELLRSSDVMTFCAGSLSRLESGKNSDLDIFIVSNGSDVPPLKTARILTRVADLNEKLGFPPFSDELRYMKIYSRKDIVEDTGKPRDDSENSFTTRMLLLLEGSSLCNQVLHDEVVTEICTNYFRDNKGKADFKPLFLINDLLRYWRTLCLNYEQCREDPDKPWRKKNVNLKFSRMTTVYSSVAVLMVDRPVSAQDFIPKISMTPLERLAYVVDRIGDPELACGFDEFLNHYSAFLRIKDSANPERFLKVKNTKENVRTSAVYVSDYFQKILLHKSLGEYSRYLLI</sequence>
<dbReference type="EMBL" id="FUZV01000002">
    <property type="protein sequence ID" value="SKC79583.1"/>
    <property type="molecule type" value="Genomic_DNA"/>
</dbReference>
<name>A0A1T5LUH2_9GAMM</name>
<evidence type="ECO:0008006" key="3">
    <source>
        <dbReference type="Google" id="ProtNLM"/>
    </source>
</evidence>
<dbReference type="OrthoDB" id="272882at2"/>
<evidence type="ECO:0000313" key="1">
    <source>
        <dbReference type="EMBL" id="SKC79583.1"/>
    </source>
</evidence>
<proteinExistence type="predicted"/>
<evidence type="ECO:0000313" key="2">
    <source>
        <dbReference type="Proteomes" id="UP000190341"/>
    </source>
</evidence>
<dbReference type="RefSeq" id="WP_139381587.1">
    <property type="nucleotide sequence ID" value="NZ_BMCL01000001.1"/>
</dbReference>